<gene>
    <name evidence="3" type="ORF">ACIO7M_15865</name>
</gene>
<feature type="transmembrane region" description="Helical" evidence="1">
    <location>
        <begin position="63"/>
        <end position="86"/>
    </location>
</feature>
<evidence type="ECO:0000256" key="1">
    <source>
        <dbReference type="SAM" id="Phobius"/>
    </source>
</evidence>
<dbReference type="InterPro" id="IPR025588">
    <property type="entry name" value="YcxB-like_C"/>
</dbReference>
<sequence>MHDIREVSLTTQAYALTREEFHAAVKAAAPYRGQRRLAAATVALVAAFHAAFLYLGIPPSPLMLGAAAVLVVLAVPVPLLITAHAYRAVRDKGEGRCVLDGEGVGCHWSEEAQRMPWSAVTGFRETDEMFVLLVRNGLKQGILAVPKRVLTGPGEAELLGALLDERIGRR</sequence>
<evidence type="ECO:0000259" key="2">
    <source>
        <dbReference type="Pfam" id="PF14317"/>
    </source>
</evidence>
<reference evidence="3 4" key="1">
    <citation type="submission" date="2024-10" db="EMBL/GenBank/DDBJ databases">
        <title>The Natural Products Discovery Center: Release of the First 8490 Sequenced Strains for Exploring Actinobacteria Biosynthetic Diversity.</title>
        <authorList>
            <person name="Kalkreuter E."/>
            <person name="Kautsar S.A."/>
            <person name="Yang D."/>
            <person name="Bader C.D."/>
            <person name="Teijaro C.N."/>
            <person name="Fluegel L."/>
            <person name="Davis C.M."/>
            <person name="Simpson J.R."/>
            <person name="Lauterbach L."/>
            <person name="Steele A.D."/>
            <person name="Gui C."/>
            <person name="Meng S."/>
            <person name="Li G."/>
            <person name="Viehrig K."/>
            <person name="Ye F."/>
            <person name="Su P."/>
            <person name="Kiefer A.F."/>
            <person name="Nichols A."/>
            <person name="Cepeda A.J."/>
            <person name="Yan W."/>
            <person name="Fan B."/>
            <person name="Jiang Y."/>
            <person name="Adhikari A."/>
            <person name="Zheng C.-J."/>
            <person name="Schuster L."/>
            <person name="Cowan T.M."/>
            <person name="Smanski M.J."/>
            <person name="Chevrette M.G."/>
            <person name="De Carvalho L.P.S."/>
            <person name="Shen B."/>
        </authorList>
    </citation>
    <scope>NUCLEOTIDE SEQUENCE [LARGE SCALE GENOMIC DNA]</scope>
    <source>
        <strain evidence="3 4">NPDC087220</strain>
    </source>
</reference>
<feature type="domain" description="YcxB-like C-terminal" evidence="2">
    <location>
        <begin position="100"/>
        <end position="162"/>
    </location>
</feature>
<dbReference type="Proteomes" id="UP001617351">
    <property type="component" value="Unassembled WGS sequence"/>
</dbReference>
<dbReference type="RefSeq" id="WP_402381261.1">
    <property type="nucleotide sequence ID" value="NZ_JBIUYY010000006.1"/>
</dbReference>
<proteinExistence type="predicted"/>
<keyword evidence="1" id="KW-0472">Membrane</keyword>
<accession>A0ABW8EH50</accession>
<keyword evidence="1" id="KW-1133">Transmembrane helix</keyword>
<keyword evidence="4" id="KW-1185">Reference proteome</keyword>
<name>A0ABW8EH50_STRT5</name>
<evidence type="ECO:0000313" key="4">
    <source>
        <dbReference type="Proteomes" id="UP001617351"/>
    </source>
</evidence>
<protein>
    <submittedName>
        <fullName evidence="3">YcxB family protein</fullName>
    </submittedName>
</protein>
<keyword evidence="1" id="KW-0812">Transmembrane</keyword>
<dbReference type="Pfam" id="PF14317">
    <property type="entry name" value="YcxB"/>
    <property type="match status" value="1"/>
</dbReference>
<organism evidence="3 4">
    <name type="scientific">Streptomyces toxytricini</name>
    <name type="common">Actinomyces toxytricini</name>
    <dbReference type="NCBI Taxonomy" id="67369"/>
    <lineage>
        <taxon>Bacteria</taxon>
        <taxon>Bacillati</taxon>
        <taxon>Actinomycetota</taxon>
        <taxon>Actinomycetes</taxon>
        <taxon>Kitasatosporales</taxon>
        <taxon>Streptomycetaceae</taxon>
        <taxon>Streptomyces</taxon>
    </lineage>
</organism>
<comment type="caution">
    <text evidence="3">The sequence shown here is derived from an EMBL/GenBank/DDBJ whole genome shotgun (WGS) entry which is preliminary data.</text>
</comment>
<evidence type="ECO:0000313" key="3">
    <source>
        <dbReference type="EMBL" id="MFJ2822574.1"/>
    </source>
</evidence>
<dbReference type="EMBL" id="JBIUYY010000006">
    <property type="protein sequence ID" value="MFJ2822574.1"/>
    <property type="molecule type" value="Genomic_DNA"/>
</dbReference>
<feature type="transmembrane region" description="Helical" evidence="1">
    <location>
        <begin position="37"/>
        <end position="57"/>
    </location>
</feature>